<dbReference type="PANTHER" id="PTHR10963:SF55">
    <property type="entry name" value="GLYCOSIDE HYDROLASE FAMILY 16 PROTEIN"/>
    <property type="match status" value="1"/>
</dbReference>
<name>A0A4Y3WKS7_9PSEU</name>
<dbReference type="AlphaFoldDB" id="A0A4Y3WKS7"/>
<proteinExistence type="inferred from homology"/>
<keyword evidence="3" id="KW-0732">Signal</keyword>
<feature type="region of interest" description="Disordered" evidence="2">
    <location>
        <begin position="27"/>
        <end position="55"/>
    </location>
</feature>
<feature type="chain" id="PRO_5021451862" description="GH16 domain-containing protein" evidence="3">
    <location>
        <begin position="23"/>
        <end position="307"/>
    </location>
</feature>
<dbReference type="Gene3D" id="2.60.120.200">
    <property type="match status" value="1"/>
</dbReference>
<dbReference type="Pfam" id="PF00722">
    <property type="entry name" value="Glyco_hydro_16"/>
    <property type="match status" value="1"/>
</dbReference>
<dbReference type="PANTHER" id="PTHR10963">
    <property type="entry name" value="GLYCOSYL HYDROLASE-RELATED"/>
    <property type="match status" value="1"/>
</dbReference>
<dbReference type="InterPro" id="IPR013320">
    <property type="entry name" value="ConA-like_dom_sf"/>
</dbReference>
<evidence type="ECO:0000313" key="5">
    <source>
        <dbReference type="EMBL" id="GEC19118.1"/>
    </source>
</evidence>
<evidence type="ECO:0000259" key="4">
    <source>
        <dbReference type="PROSITE" id="PS51762"/>
    </source>
</evidence>
<dbReference type="PROSITE" id="PS51762">
    <property type="entry name" value="GH16_2"/>
    <property type="match status" value="1"/>
</dbReference>
<dbReference type="Proteomes" id="UP000320338">
    <property type="component" value="Unassembled WGS sequence"/>
</dbReference>
<dbReference type="EMBL" id="BJNG01000014">
    <property type="protein sequence ID" value="GEC19118.1"/>
    <property type="molecule type" value="Genomic_DNA"/>
</dbReference>
<reference evidence="5 6" key="1">
    <citation type="submission" date="2019-06" db="EMBL/GenBank/DDBJ databases">
        <title>Whole genome shotgun sequence of Pseudonocardia hydrocarbonoxydans NBRC 14498.</title>
        <authorList>
            <person name="Hosoyama A."/>
            <person name="Uohara A."/>
            <person name="Ohji S."/>
            <person name="Ichikawa N."/>
        </authorList>
    </citation>
    <scope>NUCLEOTIDE SEQUENCE [LARGE SCALE GENOMIC DNA]</scope>
    <source>
        <strain evidence="5 6">NBRC 14498</strain>
    </source>
</reference>
<gene>
    <name evidence="5" type="ORF">PHY01_14010</name>
</gene>
<evidence type="ECO:0000256" key="2">
    <source>
        <dbReference type="SAM" id="MobiDB-lite"/>
    </source>
</evidence>
<dbReference type="RefSeq" id="WP_170183676.1">
    <property type="nucleotide sequence ID" value="NZ_BAAARZ010000055.1"/>
</dbReference>
<dbReference type="InterPro" id="IPR050546">
    <property type="entry name" value="Glycosyl_Hydrlase_16"/>
</dbReference>
<evidence type="ECO:0000313" key="6">
    <source>
        <dbReference type="Proteomes" id="UP000320338"/>
    </source>
</evidence>
<protein>
    <recommendedName>
        <fullName evidence="4">GH16 domain-containing protein</fullName>
    </recommendedName>
</protein>
<evidence type="ECO:0000256" key="1">
    <source>
        <dbReference type="ARBA" id="ARBA00006865"/>
    </source>
</evidence>
<feature type="signal peptide" evidence="3">
    <location>
        <begin position="1"/>
        <end position="22"/>
    </location>
</feature>
<dbReference type="CDD" id="cd08023">
    <property type="entry name" value="GH16_laminarinase_like"/>
    <property type="match status" value="1"/>
</dbReference>
<feature type="domain" description="GH16" evidence="4">
    <location>
        <begin position="42"/>
        <end position="300"/>
    </location>
</feature>
<comment type="similarity">
    <text evidence="1">Belongs to the glycosyl hydrolase 16 family.</text>
</comment>
<sequence>MLSATAGVTALVAVLGIGLASATFDPAPRSSPGVSVCPTREQSVPNTDEPVEVDRSDPAVPIWSDEFDSPMGTPIDPARWWIETGGLGWGEEELQAYTDSRANVGYSGTGDLVITARREPGEGGARYTSARVSTCGTFEFTSGRVEARMRLPEGQGLWPAFWLLGARQPWPQYGEIDIMESINDMSVVEFNTHQPLPDGTDWEKSSASPVHPSGSWANDYHVFAVDWRADSLEWSVDGTVYARTTRSDTPAGGAWVIDESPQIIVLNLAVGGYPGAPDATTPFPAELRIDWVRVYANADTDVTRQLT</sequence>
<dbReference type="SUPFAM" id="SSF49899">
    <property type="entry name" value="Concanavalin A-like lectins/glucanases"/>
    <property type="match status" value="1"/>
</dbReference>
<accession>A0A4Y3WKS7</accession>
<evidence type="ECO:0000256" key="3">
    <source>
        <dbReference type="SAM" id="SignalP"/>
    </source>
</evidence>
<dbReference type="InterPro" id="IPR000757">
    <property type="entry name" value="Beta-glucanase-like"/>
</dbReference>
<dbReference type="GO" id="GO:0005975">
    <property type="term" value="P:carbohydrate metabolic process"/>
    <property type="evidence" value="ECO:0007669"/>
    <property type="project" value="InterPro"/>
</dbReference>
<dbReference type="GO" id="GO:0004553">
    <property type="term" value="F:hydrolase activity, hydrolyzing O-glycosyl compounds"/>
    <property type="evidence" value="ECO:0007669"/>
    <property type="project" value="InterPro"/>
</dbReference>
<comment type="caution">
    <text evidence="5">The sequence shown here is derived from an EMBL/GenBank/DDBJ whole genome shotgun (WGS) entry which is preliminary data.</text>
</comment>
<organism evidence="5 6">
    <name type="scientific">Pseudonocardia hydrocarbonoxydans</name>
    <dbReference type="NCBI Taxonomy" id="76726"/>
    <lineage>
        <taxon>Bacteria</taxon>
        <taxon>Bacillati</taxon>
        <taxon>Actinomycetota</taxon>
        <taxon>Actinomycetes</taxon>
        <taxon>Pseudonocardiales</taxon>
        <taxon>Pseudonocardiaceae</taxon>
        <taxon>Pseudonocardia</taxon>
    </lineage>
</organism>
<keyword evidence="6" id="KW-1185">Reference proteome</keyword>